<dbReference type="STRING" id="416943.SAMN05445871_1751"/>
<dbReference type="InterPro" id="IPR011990">
    <property type="entry name" value="TPR-like_helical_dom_sf"/>
</dbReference>
<protein>
    <submittedName>
        <fullName evidence="5">Tetratricopeptide repeat-containing protein</fullName>
    </submittedName>
</protein>
<evidence type="ECO:0000256" key="4">
    <source>
        <dbReference type="SAM" id="SignalP"/>
    </source>
</evidence>
<dbReference type="OrthoDB" id="5298822at2"/>
<dbReference type="Pfam" id="PF13432">
    <property type="entry name" value="TPR_16"/>
    <property type="match status" value="1"/>
</dbReference>
<keyword evidence="6" id="KW-1185">Reference proteome</keyword>
<dbReference type="Proteomes" id="UP000199120">
    <property type="component" value="Unassembled WGS sequence"/>
</dbReference>
<feature type="compositionally biased region" description="Low complexity" evidence="2">
    <location>
        <begin position="263"/>
        <end position="274"/>
    </location>
</feature>
<feature type="chain" id="PRO_5030028969" evidence="4">
    <location>
        <begin position="22"/>
        <end position="395"/>
    </location>
</feature>
<keyword evidence="3" id="KW-0472">Membrane</keyword>
<feature type="region of interest" description="Disordered" evidence="2">
    <location>
        <begin position="254"/>
        <end position="311"/>
    </location>
</feature>
<organism evidence="5 6">
    <name type="scientific">Paraburkholderia caballeronis</name>
    <dbReference type="NCBI Taxonomy" id="416943"/>
    <lineage>
        <taxon>Bacteria</taxon>
        <taxon>Pseudomonadati</taxon>
        <taxon>Pseudomonadota</taxon>
        <taxon>Betaproteobacteria</taxon>
        <taxon>Burkholderiales</taxon>
        <taxon>Burkholderiaceae</taxon>
        <taxon>Paraburkholderia</taxon>
    </lineage>
</organism>
<keyword evidence="3" id="KW-0812">Transmembrane</keyword>
<name>A0A1H7IXI9_9BURK</name>
<dbReference type="EMBL" id="FOAJ01000003">
    <property type="protein sequence ID" value="SEK67159.1"/>
    <property type="molecule type" value="Genomic_DNA"/>
</dbReference>
<dbReference type="Gene3D" id="1.25.40.10">
    <property type="entry name" value="Tetratricopeptide repeat domain"/>
    <property type="match status" value="1"/>
</dbReference>
<evidence type="ECO:0000313" key="5">
    <source>
        <dbReference type="EMBL" id="SEK67159.1"/>
    </source>
</evidence>
<feature type="compositionally biased region" description="Low complexity" evidence="2">
    <location>
        <begin position="383"/>
        <end position="395"/>
    </location>
</feature>
<feature type="repeat" description="TPR" evidence="1">
    <location>
        <begin position="55"/>
        <end position="88"/>
    </location>
</feature>
<dbReference type="SUPFAM" id="SSF48452">
    <property type="entry name" value="TPR-like"/>
    <property type="match status" value="1"/>
</dbReference>
<keyword evidence="1" id="KW-0802">TPR repeat</keyword>
<feature type="transmembrane region" description="Helical" evidence="3">
    <location>
        <begin position="146"/>
        <end position="167"/>
    </location>
</feature>
<dbReference type="PROSITE" id="PS50005">
    <property type="entry name" value="TPR"/>
    <property type="match status" value="1"/>
</dbReference>
<gene>
    <name evidence="5" type="ORF">SAMN05192542_10356</name>
</gene>
<sequence>MKKFLAALLASLAFASGAAFAVPTVQQIESAMSQGDWQRADAGLVQVLAAHPDSAHAHYLYAQVLHREGRYADALAQIEQAKSLDPQLHFASPSRFAQIESRIRSDAARANGGTTSRAANPFVQPQAAAAPAVAALGASAHHGPSIGAWIGIALVIALVALVLRWTLRRAKSTEDSKAGDERRDQLRRATELLNAVRTLKLDLKLSTAAGHDVLERETEGLETQLRGLVEALSNSANPVPPYQIEDLERQVESLKARAEGRPDPNAAPAQAAPAGGDSPYAREADANFGRQPQGPYPPQQPPQVIVQQGGGGFGGGMGGLLTGVLLGQVLGGGRGDRVIERDVLVDDEGRRIQRDGSNNDGGVDFGQGSNDWDDGSGSGGVDMGSNGDSGNWDNS</sequence>
<keyword evidence="4" id="KW-0732">Signal</keyword>
<evidence type="ECO:0000313" key="6">
    <source>
        <dbReference type="Proteomes" id="UP000199120"/>
    </source>
</evidence>
<proteinExistence type="predicted"/>
<evidence type="ECO:0000256" key="1">
    <source>
        <dbReference type="PROSITE-ProRule" id="PRU00339"/>
    </source>
</evidence>
<evidence type="ECO:0000256" key="2">
    <source>
        <dbReference type="SAM" id="MobiDB-lite"/>
    </source>
</evidence>
<evidence type="ECO:0000256" key="3">
    <source>
        <dbReference type="SAM" id="Phobius"/>
    </source>
</evidence>
<feature type="region of interest" description="Disordered" evidence="2">
    <location>
        <begin position="350"/>
        <end position="395"/>
    </location>
</feature>
<feature type="signal peptide" evidence="4">
    <location>
        <begin position="1"/>
        <end position="21"/>
    </location>
</feature>
<dbReference type="AlphaFoldDB" id="A0A1H7IXI9"/>
<accession>A0A1H7IXI9</accession>
<keyword evidence="3" id="KW-1133">Transmembrane helix</keyword>
<reference evidence="6" key="1">
    <citation type="submission" date="2016-10" db="EMBL/GenBank/DDBJ databases">
        <authorList>
            <person name="Varghese N."/>
            <person name="Submissions S."/>
        </authorList>
    </citation>
    <scope>NUCLEOTIDE SEQUENCE [LARGE SCALE GENOMIC DNA]</scope>
    <source>
        <strain evidence="6">LMG 26416</strain>
    </source>
</reference>
<dbReference type="RefSeq" id="WP_090544051.1">
    <property type="nucleotide sequence ID" value="NZ_FNSR01000001.1"/>
</dbReference>
<dbReference type="InterPro" id="IPR019734">
    <property type="entry name" value="TPR_rpt"/>
</dbReference>